<proteinExistence type="inferred from homology"/>
<sequence length="268" mass="29713">MPLLERHWLEYSPRFSQHSKRRGLTQRWLFVVDSNAITLQLKDIRKAYNIGLPAETEILHGIDLIIKRGEFVALIGPSGSGKSTLLNLIGLLDKPTSGELFITGQATTQLQDRELTMLRAKSIGFVFQFHNLLPEFTALENVMLPMLAARGRPDEAIGVRAAELIEQVGLTSVGKHMSNNLSGGQQQRVAIARALVMQPALVLADEPTGNLDTQSADTIFDLLRRVNQTSNTSFIIVTHDPRLAKRCDRIIELVDGRIDSDKPNVAES</sequence>
<keyword evidence="2" id="KW-0547">Nucleotide-binding</keyword>
<dbReference type="PANTHER" id="PTHR42798:SF2">
    <property type="entry name" value="ABC TRANSPORTER ATP-BINDING PROTEIN MG467-RELATED"/>
    <property type="match status" value="1"/>
</dbReference>
<dbReference type="SMART" id="SM00382">
    <property type="entry name" value="AAA"/>
    <property type="match status" value="1"/>
</dbReference>
<dbReference type="Proteomes" id="UP000245506">
    <property type="component" value="Unassembled WGS sequence"/>
</dbReference>
<organism evidence="6 7">
    <name type="scientific">Leucothrix arctica</name>
    <dbReference type="NCBI Taxonomy" id="1481894"/>
    <lineage>
        <taxon>Bacteria</taxon>
        <taxon>Pseudomonadati</taxon>
        <taxon>Pseudomonadota</taxon>
        <taxon>Gammaproteobacteria</taxon>
        <taxon>Thiotrichales</taxon>
        <taxon>Thiotrichaceae</taxon>
        <taxon>Leucothrix</taxon>
    </lineage>
</organism>
<dbReference type="Pfam" id="PF00005">
    <property type="entry name" value="ABC_tran"/>
    <property type="match status" value="1"/>
</dbReference>
<dbReference type="InterPro" id="IPR003439">
    <property type="entry name" value="ABC_transporter-like_ATP-bd"/>
</dbReference>
<dbReference type="Gene3D" id="3.40.50.300">
    <property type="entry name" value="P-loop containing nucleotide triphosphate hydrolases"/>
    <property type="match status" value="1"/>
</dbReference>
<dbReference type="InterPro" id="IPR003593">
    <property type="entry name" value="AAA+_ATPase"/>
</dbReference>
<dbReference type="CDD" id="cd03255">
    <property type="entry name" value="ABC_MJ0796_LolCDE_FtsE"/>
    <property type="match status" value="1"/>
</dbReference>
<comment type="caution">
    <text evidence="6">The sequence shown here is derived from an EMBL/GenBank/DDBJ whole genome shotgun (WGS) entry which is preliminary data.</text>
</comment>
<evidence type="ECO:0000313" key="6">
    <source>
        <dbReference type="EMBL" id="PWQ93798.1"/>
    </source>
</evidence>
<comment type="similarity">
    <text evidence="4">Belongs to the ABC transporter superfamily. Macrolide exporter (TC 3.A.1.122) family.</text>
</comment>
<dbReference type="AlphaFoldDB" id="A0A317C5C3"/>
<dbReference type="InterPro" id="IPR017871">
    <property type="entry name" value="ABC_transporter-like_CS"/>
</dbReference>
<dbReference type="SUPFAM" id="SSF52540">
    <property type="entry name" value="P-loop containing nucleoside triphosphate hydrolases"/>
    <property type="match status" value="1"/>
</dbReference>
<dbReference type="InterPro" id="IPR027417">
    <property type="entry name" value="P-loop_NTPase"/>
</dbReference>
<reference evidence="6 7" key="1">
    <citation type="submission" date="2018-05" db="EMBL/GenBank/DDBJ databases">
        <title>Leucothrix arctica sp. nov., isolated from Arctic seawater.</title>
        <authorList>
            <person name="Choi A."/>
            <person name="Baek K."/>
        </authorList>
    </citation>
    <scope>NUCLEOTIDE SEQUENCE [LARGE SCALE GENOMIC DNA]</scope>
    <source>
        <strain evidence="6 7">IMCC9719</strain>
    </source>
</reference>
<dbReference type="GO" id="GO:0022857">
    <property type="term" value="F:transmembrane transporter activity"/>
    <property type="evidence" value="ECO:0007669"/>
    <property type="project" value="UniProtKB-ARBA"/>
</dbReference>
<dbReference type="OrthoDB" id="9801477at2"/>
<dbReference type="GO" id="GO:0016887">
    <property type="term" value="F:ATP hydrolysis activity"/>
    <property type="evidence" value="ECO:0007669"/>
    <property type="project" value="InterPro"/>
</dbReference>
<evidence type="ECO:0000256" key="2">
    <source>
        <dbReference type="ARBA" id="ARBA00022741"/>
    </source>
</evidence>
<feature type="domain" description="ABC transporter" evidence="5">
    <location>
        <begin position="39"/>
        <end position="268"/>
    </location>
</feature>
<keyword evidence="3 6" id="KW-0067">ATP-binding</keyword>
<dbReference type="InterPro" id="IPR017911">
    <property type="entry name" value="MacB-like_ATP-bd"/>
</dbReference>
<evidence type="ECO:0000313" key="7">
    <source>
        <dbReference type="Proteomes" id="UP000245506"/>
    </source>
</evidence>
<evidence type="ECO:0000259" key="5">
    <source>
        <dbReference type="PROSITE" id="PS50893"/>
    </source>
</evidence>
<accession>A0A317C5C3</accession>
<dbReference type="PROSITE" id="PS00211">
    <property type="entry name" value="ABC_TRANSPORTER_1"/>
    <property type="match status" value="1"/>
</dbReference>
<dbReference type="GO" id="GO:1902495">
    <property type="term" value="C:transmembrane transporter complex"/>
    <property type="evidence" value="ECO:0007669"/>
    <property type="project" value="UniProtKB-ARBA"/>
</dbReference>
<keyword evidence="1" id="KW-0813">Transport</keyword>
<evidence type="ECO:0000256" key="4">
    <source>
        <dbReference type="ARBA" id="ARBA00038388"/>
    </source>
</evidence>
<evidence type="ECO:0000256" key="1">
    <source>
        <dbReference type="ARBA" id="ARBA00022448"/>
    </source>
</evidence>
<dbReference type="PROSITE" id="PS50893">
    <property type="entry name" value="ABC_TRANSPORTER_2"/>
    <property type="match status" value="1"/>
</dbReference>
<dbReference type="PANTHER" id="PTHR42798">
    <property type="entry name" value="LIPOPROTEIN-RELEASING SYSTEM ATP-BINDING PROTEIN LOLD"/>
    <property type="match status" value="1"/>
</dbReference>
<evidence type="ECO:0000256" key="3">
    <source>
        <dbReference type="ARBA" id="ARBA00022840"/>
    </source>
</evidence>
<dbReference type="EMBL" id="QGKL01000042">
    <property type="protein sequence ID" value="PWQ93798.1"/>
    <property type="molecule type" value="Genomic_DNA"/>
</dbReference>
<dbReference type="FunFam" id="3.40.50.300:FF:000032">
    <property type="entry name" value="Export ABC transporter ATP-binding protein"/>
    <property type="match status" value="1"/>
</dbReference>
<dbReference type="GO" id="GO:0005524">
    <property type="term" value="F:ATP binding"/>
    <property type="evidence" value="ECO:0007669"/>
    <property type="project" value="UniProtKB-KW"/>
</dbReference>
<protein>
    <submittedName>
        <fullName evidence="6">ABC transporter ATP-binding protein</fullName>
    </submittedName>
</protein>
<gene>
    <name evidence="6" type="ORF">DKT75_19535</name>
</gene>
<keyword evidence="7" id="KW-1185">Reference proteome</keyword>
<name>A0A317C5C3_9GAMM</name>